<dbReference type="KEGG" id="msr:AU15_11510"/>
<protein>
    <submittedName>
        <fullName evidence="2">Uncharacterized protein</fullName>
    </submittedName>
</protein>
<gene>
    <name evidence="2" type="ORF">AU15_11510</name>
</gene>
<accession>W5YVB3</accession>
<name>W5YVB3_9GAMM</name>
<feature type="region of interest" description="Disordered" evidence="1">
    <location>
        <begin position="33"/>
        <end position="52"/>
    </location>
</feature>
<dbReference type="AlphaFoldDB" id="W5YVB3"/>
<evidence type="ECO:0000313" key="3">
    <source>
        <dbReference type="Proteomes" id="UP000035081"/>
    </source>
</evidence>
<sequence length="146" mass="14802">MEANAHLGGRLHAVVQSDAIDVQIGVVRRRGAAGQHQFRHGGAAGGPLHGRGDVAPHREQGAEPVEQLAVLGGGQGPGQGLEHMVVGVDQPGNHHVPFQVDGAVGVVRALGHGADRLNAVAADQDIAVVDLALVVVHGGDNPGVLQ</sequence>
<organism evidence="2 3">
    <name type="scientific">Marinobacter salarius</name>
    <dbReference type="NCBI Taxonomy" id="1420917"/>
    <lineage>
        <taxon>Bacteria</taxon>
        <taxon>Pseudomonadati</taxon>
        <taxon>Pseudomonadota</taxon>
        <taxon>Gammaproteobacteria</taxon>
        <taxon>Pseudomonadales</taxon>
        <taxon>Marinobacteraceae</taxon>
        <taxon>Marinobacter</taxon>
    </lineage>
</organism>
<proteinExistence type="predicted"/>
<dbReference type="EMBL" id="CP007152">
    <property type="protein sequence ID" value="AHI33187.1"/>
    <property type="molecule type" value="Genomic_DNA"/>
</dbReference>
<dbReference type="Proteomes" id="UP000035081">
    <property type="component" value="Chromosome"/>
</dbReference>
<reference evidence="2 3" key="1">
    <citation type="journal article" date="2014" name="Genome Announc.">
        <title>Draft Genome Sequences of Marinobacter similis A3d10T and Marinobacter salarius R9SW1T.</title>
        <authorList>
            <person name="Ivanova E.P."/>
            <person name="Ng H.J."/>
            <person name="Webb H.K."/>
            <person name="Feng G."/>
            <person name="Oshima K."/>
            <person name="Hattori M."/>
            <person name="Ohkuma M."/>
            <person name="Sergeev A.F."/>
            <person name="Mikhailov V.V."/>
            <person name="Crawford R.J."/>
            <person name="Sawabe T."/>
        </authorList>
    </citation>
    <scope>NUCLEOTIDE SEQUENCE [LARGE SCALE GENOMIC DNA]</scope>
    <source>
        <strain evidence="3">A3d10 and R9SW1</strain>
    </source>
</reference>
<evidence type="ECO:0000313" key="2">
    <source>
        <dbReference type="EMBL" id="AHI33187.1"/>
    </source>
</evidence>
<evidence type="ECO:0000256" key="1">
    <source>
        <dbReference type="SAM" id="MobiDB-lite"/>
    </source>
</evidence>
<dbReference type="HOGENOM" id="CLU_1775214_0_0_6"/>